<evidence type="ECO:0000256" key="7">
    <source>
        <dbReference type="ARBA" id="ARBA00022842"/>
    </source>
</evidence>
<accession>A0ABQ5U638</accession>
<evidence type="ECO:0000256" key="3">
    <source>
        <dbReference type="ARBA" id="ARBA00022722"/>
    </source>
</evidence>
<keyword evidence="4 9" id="KW-0479">Metal-binding</keyword>
<keyword evidence="7 9" id="KW-0460">Magnesium</keyword>
<dbReference type="EMBL" id="BSNF01000008">
    <property type="protein sequence ID" value="GLQ07145.1"/>
    <property type="molecule type" value="Genomic_DNA"/>
</dbReference>
<evidence type="ECO:0000313" key="10">
    <source>
        <dbReference type="EMBL" id="GLQ07145.1"/>
    </source>
</evidence>
<evidence type="ECO:0000256" key="2">
    <source>
        <dbReference type="ARBA" id="ARBA00009959"/>
    </source>
</evidence>
<comment type="function">
    <text evidence="9">CRISPR (clustered regularly interspaced short palindromic repeat), is an adaptive immune system that provides protection against mobile genetic elements (viruses, transposable elements and conjugative plasmids). CRISPR clusters contain sequences complementary to antecedent mobile elements and target invading nucleic acids. CRISPR clusters are transcribed and processed into CRISPR RNA (crRNA). Functions as a ssRNA-specific endoribonuclease. Involved in the integration of spacer DNA into the CRISPR cassette.</text>
</comment>
<organism evidence="10 11">
    <name type="scientific">Sneathiella chinensis</name>
    <dbReference type="NCBI Taxonomy" id="349750"/>
    <lineage>
        <taxon>Bacteria</taxon>
        <taxon>Pseudomonadati</taxon>
        <taxon>Pseudomonadota</taxon>
        <taxon>Alphaproteobacteria</taxon>
        <taxon>Sneathiellales</taxon>
        <taxon>Sneathiellaceae</taxon>
        <taxon>Sneathiella</taxon>
    </lineage>
</organism>
<dbReference type="Pfam" id="PF09827">
    <property type="entry name" value="CRISPR_Cas2"/>
    <property type="match status" value="1"/>
</dbReference>
<gene>
    <name evidence="9 10" type="primary">cas2</name>
    <name evidence="10" type="ORF">GCM10007924_23660</name>
</gene>
<dbReference type="NCBIfam" id="TIGR01573">
    <property type="entry name" value="cas2"/>
    <property type="match status" value="1"/>
</dbReference>
<comment type="similarity">
    <text evidence="2 9">Belongs to the CRISPR-associated endoribonuclease Cas2 protein family.</text>
</comment>
<feature type="binding site" evidence="9">
    <location>
        <position position="18"/>
    </location>
    <ligand>
        <name>Mg(2+)</name>
        <dbReference type="ChEBI" id="CHEBI:18420"/>
        <note>catalytic</note>
    </ligand>
</feature>
<evidence type="ECO:0000256" key="5">
    <source>
        <dbReference type="ARBA" id="ARBA00022759"/>
    </source>
</evidence>
<comment type="caution">
    <text evidence="10">The sequence shown here is derived from an EMBL/GenBank/DDBJ whole genome shotgun (WGS) entry which is preliminary data.</text>
</comment>
<evidence type="ECO:0000256" key="6">
    <source>
        <dbReference type="ARBA" id="ARBA00022801"/>
    </source>
</evidence>
<evidence type="ECO:0000256" key="4">
    <source>
        <dbReference type="ARBA" id="ARBA00022723"/>
    </source>
</evidence>
<keyword evidence="11" id="KW-1185">Reference proteome</keyword>
<dbReference type="InterPro" id="IPR021127">
    <property type="entry name" value="CRISPR_associated_Cas2"/>
</dbReference>
<keyword evidence="3 9" id="KW-0540">Nuclease</keyword>
<comment type="cofactor">
    <cofactor evidence="1 9">
        <name>Mg(2+)</name>
        <dbReference type="ChEBI" id="CHEBI:18420"/>
    </cofactor>
</comment>
<reference evidence="10" key="1">
    <citation type="journal article" date="2014" name="Int. J. Syst. Evol. Microbiol.">
        <title>Complete genome of a new Firmicutes species belonging to the dominant human colonic microbiota ('Ruminococcus bicirculans') reveals two chromosomes and a selective capacity to utilize plant glucans.</title>
        <authorList>
            <consortium name="NISC Comparative Sequencing Program"/>
            <person name="Wegmann U."/>
            <person name="Louis P."/>
            <person name="Goesmann A."/>
            <person name="Henrissat B."/>
            <person name="Duncan S.H."/>
            <person name="Flint H.J."/>
        </authorList>
    </citation>
    <scope>NUCLEOTIDE SEQUENCE</scope>
    <source>
        <strain evidence="10">NBRC 103408</strain>
    </source>
</reference>
<dbReference type="SUPFAM" id="SSF143430">
    <property type="entry name" value="TTP0101/SSO1404-like"/>
    <property type="match status" value="1"/>
</dbReference>
<comment type="subunit">
    <text evidence="9">Homodimer, forms a heterotetramer with a Cas1 homodimer.</text>
</comment>
<sequence>MIKRLSGYRFMWMMVLFDLPTGTKKERKRAHGFRMFLLDQGFEMSQFSVYVRFVGDRSNTKPFARKIEAAAPANGKVSILMFTDKQFSDIINIRNREKSKPASEPEQILLF</sequence>
<protein>
    <recommendedName>
        <fullName evidence="9">CRISPR-associated endoribonuclease Cas2</fullName>
        <ecNumber evidence="9">3.1.-.-</ecNumber>
    </recommendedName>
</protein>
<keyword evidence="6 9" id="KW-0378">Hydrolase</keyword>
<proteinExistence type="inferred from homology"/>
<keyword evidence="8 9" id="KW-0051">Antiviral defense</keyword>
<evidence type="ECO:0000256" key="8">
    <source>
        <dbReference type="ARBA" id="ARBA00023118"/>
    </source>
</evidence>
<dbReference type="Proteomes" id="UP001161409">
    <property type="component" value="Unassembled WGS sequence"/>
</dbReference>
<evidence type="ECO:0000313" key="11">
    <source>
        <dbReference type="Proteomes" id="UP001161409"/>
    </source>
</evidence>
<evidence type="ECO:0000256" key="1">
    <source>
        <dbReference type="ARBA" id="ARBA00001946"/>
    </source>
</evidence>
<evidence type="ECO:0000256" key="9">
    <source>
        <dbReference type="HAMAP-Rule" id="MF_01471"/>
    </source>
</evidence>
<keyword evidence="5 9" id="KW-0255">Endonuclease</keyword>
<dbReference type="InterPro" id="IPR019199">
    <property type="entry name" value="Virulence_VapD/CRISPR_Cas2"/>
</dbReference>
<name>A0ABQ5U638_9PROT</name>
<dbReference type="HAMAP" id="MF_01471">
    <property type="entry name" value="Cas2"/>
    <property type="match status" value="1"/>
</dbReference>
<reference evidence="10" key="2">
    <citation type="submission" date="2023-01" db="EMBL/GenBank/DDBJ databases">
        <title>Draft genome sequence of Sneathiella chinensis strain NBRC 103408.</title>
        <authorList>
            <person name="Sun Q."/>
            <person name="Mori K."/>
        </authorList>
    </citation>
    <scope>NUCLEOTIDE SEQUENCE</scope>
    <source>
        <strain evidence="10">NBRC 103408</strain>
    </source>
</reference>
<dbReference type="EC" id="3.1.-.-" evidence="9"/>